<dbReference type="PANTHER" id="PTHR13016">
    <property type="entry name" value="AMMECR1 HOMOLOG"/>
    <property type="match status" value="1"/>
</dbReference>
<gene>
    <name evidence="2" type="ORF">BLNAU_9167</name>
</gene>
<dbReference type="PROSITE" id="PS51112">
    <property type="entry name" value="AMMECR1"/>
    <property type="match status" value="1"/>
</dbReference>
<dbReference type="PANTHER" id="PTHR13016:SF0">
    <property type="entry name" value="AMME SYNDROME CANDIDATE GENE 1 PROTEIN"/>
    <property type="match status" value="1"/>
</dbReference>
<feature type="domain" description="AMMECR1" evidence="1">
    <location>
        <begin position="1"/>
        <end position="189"/>
    </location>
</feature>
<evidence type="ECO:0000259" key="1">
    <source>
        <dbReference type="PROSITE" id="PS51112"/>
    </source>
</evidence>
<dbReference type="NCBIfam" id="TIGR00296">
    <property type="entry name" value="TIGR00296 family protein"/>
    <property type="match status" value="1"/>
</dbReference>
<dbReference type="InterPro" id="IPR023473">
    <property type="entry name" value="AMMECR1"/>
</dbReference>
<dbReference type="EMBL" id="JARBJD010000062">
    <property type="protein sequence ID" value="KAK2955816.1"/>
    <property type="molecule type" value="Genomic_DNA"/>
</dbReference>
<reference evidence="2 3" key="1">
    <citation type="journal article" date="2022" name="bioRxiv">
        <title>Genomics of Preaxostyla Flagellates Illuminates Evolutionary Transitions and the Path Towards Mitochondrial Loss.</title>
        <authorList>
            <person name="Novak L.V.F."/>
            <person name="Treitli S.C."/>
            <person name="Pyrih J."/>
            <person name="Halakuc P."/>
            <person name="Pipaliya S.V."/>
            <person name="Vacek V."/>
            <person name="Brzon O."/>
            <person name="Soukal P."/>
            <person name="Eme L."/>
            <person name="Dacks J.B."/>
            <person name="Karnkowska A."/>
            <person name="Elias M."/>
            <person name="Hampl V."/>
        </authorList>
    </citation>
    <scope>NUCLEOTIDE SEQUENCE [LARGE SCALE GENOMIC DNA]</scope>
    <source>
        <strain evidence="2">NAU3</strain>
        <tissue evidence="2">Gut</tissue>
    </source>
</reference>
<protein>
    <submittedName>
        <fullName evidence="2">AmmeMemoRadiSam system protein A</fullName>
    </submittedName>
</protein>
<dbReference type="Proteomes" id="UP001281761">
    <property type="component" value="Unassembled WGS sequence"/>
</dbReference>
<keyword evidence="3" id="KW-1185">Reference proteome</keyword>
<dbReference type="InterPro" id="IPR036071">
    <property type="entry name" value="AMMECR1_dom_sf"/>
</dbReference>
<dbReference type="InterPro" id="IPR027485">
    <property type="entry name" value="AMMECR1_N"/>
</dbReference>
<dbReference type="Pfam" id="PF01871">
    <property type="entry name" value="AMMECR1"/>
    <property type="match status" value="1"/>
</dbReference>
<sequence>MTEPATQSMCGYCFDTLMHNFSPSVSITPPDFPIEEYPLFVTWHKNGHLRGCIGTFSSMRIDEGLREYSLISALQDSRFRPVVANEIPELSVDISLLHSFEKASKWNDWQIGKHGIRVKYTHEGQTFGATYLPNVMPEQGWNQEQAVTSCLRKGRFYGKFDDTVKNNVEVTRYQSSIAKMSYQEYLEWKKGKS</sequence>
<evidence type="ECO:0000313" key="3">
    <source>
        <dbReference type="Proteomes" id="UP001281761"/>
    </source>
</evidence>
<name>A0ABQ9XWH0_9EUKA</name>
<evidence type="ECO:0000313" key="2">
    <source>
        <dbReference type="EMBL" id="KAK2955816.1"/>
    </source>
</evidence>
<accession>A0ABQ9XWH0</accession>
<dbReference type="SUPFAM" id="SSF143447">
    <property type="entry name" value="AMMECR1-like"/>
    <property type="match status" value="1"/>
</dbReference>
<comment type="caution">
    <text evidence="2">The sequence shown here is derived from an EMBL/GenBank/DDBJ whole genome shotgun (WGS) entry which is preliminary data.</text>
</comment>
<dbReference type="Gene3D" id="3.30.700.20">
    <property type="entry name" value="Hypothetical protein ph0010, domain 1"/>
    <property type="match status" value="1"/>
</dbReference>
<organism evidence="2 3">
    <name type="scientific">Blattamonas nauphoetae</name>
    <dbReference type="NCBI Taxonomy" id="2049346"/>
    <lineage>
        <taxon>Eukaryota</taxon>
        <taxon>Metamonada</taxon>
        <taxon>Preaxostyla</taxon>
        <taxon>Oxymonadida</taxon>
        <taxon>Blattamonas</taxon>
    </lineage>
</organism>
<dbReference type="InterPro" id="IPR002733">
    <property type="entry name" value="AMMECR1_domain"/>
</dbReference>
<proteinExistence type="predicted"/>